<evidence type="ECO:0000313" key="2">
    <source>
        <dbReference type="Proteomes" id="UP000007015"/>
    </source>
</evidence>
<sequence length="102" mass="10704">MPQFFFFLALMPEELADSHGYLHYRATGATLPAAMGVLPSPSSPPFILPAAMRRGLPTSSTLMGTNSPVTEAVCRDGVDELAGDRGGAIAEAKGEQVGLTLR</sequence>
<dbReference type="Gramene" id="BGIOSGA010618-TA">
    <property type="protein sequence ID" value="BGIOSGA010618-PA"/>
    <property type="gene ID" value="BGIOSGA010618"/>
</dbReference>
<dbReference type="HOGENOM" id="CLU_2282108_0_0_1"/>
<gene>
    <name evidence="1" type="ORF">OsI_11844</name>
</gene>
<dbReference type="EMBL" id="CM000128">
    <property type="protein sequence ID" value="EEC75379.1"/>
    <property type="molecule type" value="Genomic_DNA"/>
</dbReference>
<proteinExistence type="predicted"/>
<accession>B8AQK5</accession>
<evidence type="ECO:0000313" key="1">
    <source>
        <dbReference type="EMBL" id="EEC75379.1"/>
    </source>
</evidence>
<name>B8AQK5_ORYSI</name>
<dbReference type="Proteomes" id="UP000007015">
    <property type="component" value="Chromosome 3"/>
</dbReference>
<protein>
    <submittedName>
        <fullName evidence="1">Uncharacterized protein</fullName>
    </submittedName>
</protein>
<reference evidence="1 2" key="1">
    <citation type="journal article" date="2005" name="PLoS Biol.">
        <title>The genomes of Oryza sativa: a history of duplications.</title>
        <authorList>
            <person name="Yu J."/>
            <person name="Wang J."/>
            <person name="Lin W."/>
            <person name="Li S."/>
            <person name="Li H."/>
            <person name="Zhou J."/>
            <person name="Ni P."/>
            <person name="Dong W."/>
            <person name="Hu S."/>
            <person name="Zeng C."/>
            <person name="Zhang J."/>
            <person name="Zhang Y."/>
            <person name="Li R."/>
            <person name="Xu Z."/>
            <person name="Li S."/>
            <person name="Li X."/>
            <person name="Zheng H."/>
            <person name="Cong L."/>
            <person name="Lin L."/>
            <person name="Yin J."/>
            <person name="Geng J."/>
            <person name="Li G."/>
            <person name="Shi J."/>
            <person name="Liu J."/>
            <person name="Lv H."/>
            <person name="Li J."/>
            <person name="Wang J."/>
            <person name="Deng Y."/>
            <person name="Ran L."/>
            <person name="Shi X."/>
            <person name="Wang X."/>
            <person name="Wu Q."/>
            <person name="Li C."/>
            <person name="Ren X."/>
            <person name="Wang J."/>
            <person name="Wang X."/>
            <person name="Li D."/>
            <person name="Liu D."/>
            <person name="Zhang X."/>
            <person name="Ji Z."/>
            <person name="Zhao W."/>
            <person name="Sun Y."/>
            <person name="Zhang Z."/>
            <person name="Bao J."/>
            <person name="Han Y."/>
            <person name="Dong L."/>
            <person name="Ji J."/>
            <person name="Chen P."/>
            <person name="Wu S."/>
            <person name="Liu J."/>
            <person name="Xiao Y."/>
            <person name="Bu D."/>
            <person name="Tan J."/>
            <person name="Yang L."/>
            <person name="Ye C."/>
            <person name="Zhang J."/>
            <person name="Xu J."/>
            <person name="Zhou Y."/>
            <person name="Yu Y."/>
            <person name="Zhang B."/>
            <person name="Zhuang S."/>
            <person name="Wei H."/>
            <person name="Liu B."/>
            <person name="Lei M."/>
            <person name="Yu H."/>
            <person name="Li Y."/>
            <person name="Xu H."/>
            <person name="Wei S."/>
            <person name="He X."/>
            <person name="Fang L."/>
            <person name="Zhang Z."/>
            <person name="Zhang Y."/>
            <person name="Huang X."/>
            <person name="Su Z."/>
            <person name="Tong W."/>
            <person name="Li J."/>
            <person name="Tong Z."/>
            <person name="Li S."/>
            <person name="Ye J."/>
            <person name="Wang L."/>
            <person name="Fang L."/>
            <person name="Lei T."/>
            <person name="Chen C."/>
            <person name="Chen H."/>
            <person name="Xu Z."/>
            <person name="Li H."/>
            <person name="Huang H."/>
            <person name="Zhang F."/>
            <person name="Xu H."/>
            <person name="Li N."/>
            <person name="Zhao C."/>
            <person name="Li S."/>
            <person name="Dong L."/>
            <person name="Huang Y."/>
            <person name="Li L."/>
            <person name="Xi Y."/>
            <person name="Qi Q."/>
            <person name="Li W."/>
            <person name="Zhang B."/>
            <person name="Hu W."/>
            <person name="Zhang Y."/>
            <person name="Tian X."/>
            <person name="Jiao Y."/>
            <person name="Liang X."/>
            <person name="Jin J."/>
            <person name="Gao L."/>
            <person name="Zheng W."/>
            <person name="Hao B."/>
            <person name="Liu S."/>
            <person name="Wang W."/>
            <person name="Yuan L."/>
            <person name="Cao M."/>
            <person name="McDermott J."/>
            <person name="Samudrala R."/>
            <person name="Wang J."/>
            <person name="Wong G.K."/>
            <person name="Yang H."/>
        </authorList>
    </citation>
    <scope>NUCLEOTIDE SEQUENCE [LARGE SCALE GENOMIC DNA]</scope>
    <source>
        <strain evidence="2">cv. 93-11</strain>
    </source>
</reference>
<dbReference type="AlphaFoldDB" id="B8AQK5"/>
<organism evidence="1 2">
    <name type="scientific">Oryza sativa subsp. indica</name>
    <name type="common">Rice</name>
    <dbReference type="NCBI Taxonomy" id="39946"/>
    <lineage>
        <taxon>Eukaryota</taxon>
        <taxon>Viridiplantae</taxon>
        <taxon>Streptophyta</taxon>
        <taxon>Embryophyta</taxon>
        <taxon>Tracheophyta</taxon>
        <taxon>Spermatophyta</taxon>
        <taxon>Magnoliopsida</taxon>
        <taxon>Liliopsida</taxon>
        <taxon>Poales</taxon>
        <taxon>Poaceae</taxon>
        <taxon>BOP clade</taxon>
        <taxon>Oryzoideae</taxon>
        <taxon>Oryzeae</taxon>
        <taxon>Oryzinae</taxon>
        <taxon>Oryza</taxon>
        <taxon>Oryza sativa</taxon>
    </lineage>
</organism>
<keyword evidence="2" id="KW-1185">Reference proteome</keyword>